<keyword evidence="8" id="KW-0807">Transducer</keyword>
<dbReference type="OrthoDB" id="5800391at2759"/>
<keyword evidence="5 9" id="KW-1133">Transmembrane helix</keyword>
<dbReference type="KEGG" id="tpal:117644772"/>
<sequence length="439" mass="49304">MQRQERFADGVLVLAVKPKAGEGEDGDVGDDVFMRGFKPALRVAQFFGLLPVSKPADPRRASFRWVSPRTALAVVIIVGAVLEACAAAMRMVDTGIKVNTSVHAMFFSLTAVAQMLFLRMSCVWPQLMLDLASVDDKCLRAYGEPPRLRARMLSLTAGSFLMAVVEHGLSNAGTLFYVWPCYYRGGLRLVWQGYFLTKYLKTFQLFTFATWKAVLLLWLQIINVFVWNFMDLFIALFAMGLSARFRLVNSDLEAVLVSKGQNNEFWRKKRKHYNALAELVRRVDVILGPLILVSYATDLYFICLQLLSVVNPSGVSLYHKLFFVFSMAYLLLRMTFMTYVAANINEESRRPREVLFSIPTAAYSVEVERLLVQVLTDNIALTGCNFFSISRSFLLKIAGTIVTYVVVLVQFSGKDANPDAAQSNGTVSCTCEDIKVYTC</sequence>
<evidence type="ECO:0000256" key="4">
    <source>
        <dbReference type="ARBA" id="ARBA00022692"/>
    </source>
</evidence>
<dbReference type="InterPro" id="IPR009318">
    <property type="entry name" value="Gustatory_rcpt"/>
</dbReference>
<keyword evidence="6 9" id="KW-0472">Membrane</keyword>
<keyword evidence="7 8" id="KW-0675">Receptor</keyword>
<evidence type="ECO:0000313" key="10">
    <source>
        <dbReference type="Proteomes" id="UP000515158"/>
    </source>
</evidence>
<dbReference type="GeneID" id="117644772"/>
<feature type="transmembrane region" description="Helical" evidence="9">
    <location>
        <begin position="155"/>
        <end position="179"/>
    </location>
</feature>
<comment type="similarity">
    <text evidence="2">Belongs to the insect chemoreceptor superfamily. Gustatory receptor (GR) family. Gr5a subfamily.</text>
</comment>
<comment type="subcellular location">
    <subcellularLocation>
        <location evidence="1">Cell membrane</location>
        <topology evidence="1">Multi-pass membrane protein</topology>
    </subcellularLocation>
</comment>
<evidence type="ECO:0000313" key="11">
    <source>
        <dbReference type="RefSeq" id="XP_034240279.1"/>
    </source>
</evidence>
<dbReference type="Pfam" id="PF06151">
    <property type="entry name" value="Trehalose_recp"/>
    <property type="match status" value="1"/>
</dbReference>
<feature type="transmembrane region" description="Helical" evidence="9">
    <location>
        <begin position="321"/>
        <end position="342"/>
    </location>
</feature>
<dbReference type="FunCoup" id="A0A6P8ZMA8">
    <property type="interactions" value="40"/>
</dbReference>
<dbReference type="GO" id="GO:0008527">
    <property type="term" value="F:taste receptor activity"/>
    <property type="evidence" value="ECO:0007669"/>
    <property type="project" value="InterPro"/>
</dbReference>
<evidence type="ECO:0000256" key="8">
    <source>
        <dbReference type="PIRNR" id="PIRNR038981"/>
    </source>
</evidence>
<feature type="transmembrane region" description="Helical" evidence="9">
    <location>
        <begin position="215"/>
        <end position="238"/>
    </location>
</feature>
<dbReference type="RefSeq" id="XP_034240279.1">
    <property type="nucleotide sequence ID" value="XM_034384388.1"/>
</dbReference>
<evidence type="ECO:0000256" key="1">
    <source>
        <dbReference type="ARBA" id="ARBA00004651"/>
    </source>
</evidence>
<evidence type="ECO:0000256" key="7">
    <source>
        <dbReference type="ARBA" id="ARBA00023170"/>
    </source>
</evidence>
<organism evidence="11">
    <name type="scientific">Thrips palmi</name>
    <name type="common">Melon thrips</name>
    <dbReference type="NCBI Taxonomy" id="161013"/>
    <lineage>
        <taxon>Eukaryota</taxon>
        <taxon>Metazoa</taxon>
        <taxon>Ecdysozoa</taxon>
        <taxon>Arthropoda</taxon>
        <taxon>Hexapoda</taxon>
        <taxon>Insecta</taxon>
        <taxon>Pterygota</taxon>
        <taxon>Neoptera</taxon>
        <taxon>Paraneoptera</taxon>
        <taxon>Thysanoptera</taxon>
        <taxon>Terebrantia</taxon>
        <taxon>Thripoidea</taxon>
        <taxon>Thripidae</taxon>
        <taxon>Thrips</taxon>
    </lineage>
</organism>
<evidence type="ECO:0000256" key="5">
    <source>
        <dbReference type="ARBA" id="ARBA00022989"/>
    </source>
</evidence>
<dbReference type="PIRSF" id="PIRSF038981">
    <property type="entry name" value="GRP"/>
    <property type="match status" value="1"/>
</dbReference>
<name>A0A6P8ZMA8_THRPL</name>
<dbReference type="InParanoid" id="A0A6P8ZMA8"/>
<keyword evidence="10" id="KW-1185">Reference proteome</keyword>
<dbReference type="PANTHER" id="PTHR21421:SF29">
    <property type="entry name" value="GUSTATORY RECEPTOR 5A FOR TREHALOSE-RELATED"/>
    <property type="match status" value="1"/>
</dbReference>
<keyword evidence="3" id="KW-1003">Cell membrane</keyword>
<evidence type="ECO:0000256" key="9">
    <source>
        <dbReference type="SAM" id="Phobius"/>
    </source>
</evidence>
<feature type="transmembrane region" description="Helical" evidence="9">
    <location>
        <begin position="101"/>
        <end position="118"/>
    </location>
</feature>
<accession>A0A6P8ZMA8</accession>
<evidence type="ECO:0000256" key="2">
    <source>
        <dbReference type="ARBA" id="ARBA00005327"/>
    </source>
</evidence>
<dbReference type="Proteomes" id="UP000515158">
    <property type="component" value="Unplaced"/>
</dbReference>
<dbReference type="GO" id="GO:0007165">
    <property type="term" value="P:signal transduction"/>
    <property type="evidence" value="ECO:0007669"/>
    <property type="project" value="UniProtKB-KW"/>
</dbReference>
<feature type="transmembrane region" description="Helical" evidence="9">
    <location>
        <begin position="70"/>
        <end position="89"/>
    </location>
</feature>
<dbReference type="PANTHER" id="PTHR21421">
    <property type="entry name" value="GUSTATORY RECEPTOR"/>
    <property type="match status" value="1"/>
</dbReference>
<comment type="function">
    <text evidence="8">Plays a role in the sugar gustatory response.</text>
</comment>
<dbReference type="GO" id="GO:0005886">
    <property type="term" value="C:plasma membrane"/>
    <property type="evidence" value="ECO:0007669"/>
    <property type="project" value="UniProtKB-SubCell"/>
</dbReference>
<reference evidence="11" key="1">
    <citation type="submission" date="2025-08" db="UniProtKB">
        <authorList>
            <consortium name="RefSeq"/>
        </authorList>
    </citation>
    <scope>IDENTIFICATION</scope>
    <source>
        <tissue evidence="11">Total insect</tissue>
    </source>
</reference>
<gene>
    <name evidence="11" type="primary">LOC117644772</name>
</gene>
<evidence type="ECO:0000256" key="3">
    <source>
        <dbReference type="ARBA" id="ARBA00022475"/>
    </source>
</evidence>
<dbReference type="GO" id="GO:0050916">
    <property type="term" value="P:sensory perception of sweet taste"/>
    <property type="evidence" value="ECO:0007669"/>
    <property type="project" value="UniProtKB-ARBA"/>
</dbReference>
<dbReference type="AlphaFoldDB" id="A0A6P8ZMA8"/>
<evidence type="ECO:0000256" key="6">
    <source>
        <dbReference type="ARBA" id="ARBA00023136"/>
    </source>
</evidence>
<protein>
    <recommendedName>
        <fullName evidence="8">Gustatory receptor</fullName>
    </recommendedName>
</protein>
<keyword evidence="4 9" id="KW-0812">Transmembrane</keyword>
<proteinExistence type="inferred from homology"/>
<feature type="transmembrane region" description="Helical" evidence="9">
    <location>
        <begin position="393"/>
        <end position="411"/>
    </location>
</feature>
<feature type="transmembrane region" description="Helical" evidence="9">
    <location>
        <begin position="285"/>
        <end position="309"/>
    </location>
</feature>